<gene>
    <name evidence="2" type="ORF">ET996_06035</name>
</gene>
<dbReference type="RefSeq" id="WP_131171662.1">
    <property type="nucleotide sequence ID" value="NZ_FXTL01000019.1"/>
</dbReference>
<evidence type="ECO:0000259" key="1">
    <source>
        <dbReference type="Pfam" id="PF04965"/>
    </source>
</evidence>
<comment type="caution">
    <text evidence="2">The sequence shown here is derived from an EMBL/GenBank/DDBJ whole genome shotgun (WGS) entry which is preliminary data.</text>
</comment>
<protein>
    <submittedName>
        <fullName evidence="2">Baseplate protein</fullName>
    </submittedName>
</protein>
<evidence type="ECO:0000313" key="3">
    <source>
        <dbReference type="Proteomes" id="UP000291933"/>
    </source>
</evidence>
<evidence type="ECO:0000313" key="2">
    <source>
        <dbReference type="EMBL" id="TBT95366.1"/>
    </source>
</evidence>
<dbReference type="Pfam" id="PF04965">
    <property type="entry name" value="GPW_gp25"/>
    <property type="match status" value="1"/>
</dbReference>
<organism evidence="2 3">
    <name type="scientific">Propioniciclava tarda</name>
    <dbReference type="NCBI Taxonomy" id="433330"/>
    <lineage>
        <taxon>Bacteria</taxon>
        <taxon>Bacillati</taxon>
        <taxon>Actinomycetota</taxon>
        <taxon>Actinomycetes</taxon>
        <taxon>Propionibacteriales</taxon>
        <taxon>Propionibacteriaceae</taxon>
        <taxon>Propioniciclava</taxon>
    </lineage>
</organism>
<dbReference type="OrthoDB" id="9802846at2"/>
<name>A0A4Q9KLG9_PROTD</name>
<keyword evidence="3" id="KW-1185">Reference proteome</keyword>
<dbReference type="InterPro" id="IPR007048">
    <property type="entry name" value="IraD/Gp25-like"/>
</dbReference>
<dbReference type="SUPFAM" id="SSF160719">
    <property type="entry name" value="gpW/gp25-like"/>
    <property type="match status" value="1"/>
</dbReference>
<dbReference type="AlphaFoldDB" id="A0A4Q9KLG9"/>
<feature type="domain" description="IraD/Gp25-like" evidence="1">
    <location>
        <begin position="28"/>
        <end position="118"/>
    </location>
</feature>
<reference evidence="2 3" key="1">
    <citation type="submission" date="2019-01" db="EMBL/GenBank/DDBJ databases">
        <title>Lactibacter flavus gen. nov., sp. nov., a novel bacterium of the family Propionibacteriaceae isolated from raw milk and dairy products.</title>
        <authorList>
            <person name="Huptas C."/>
            <person name="Wenning M."/>
            <person name="Breitenwieser F."/>
            <person name="Doll E."/>
            <person name="Von Neubeck M."/>
            <person name="Busse H.-J."/>
            <person name="Scherer S."/>
        </authorList>
    </citation>
    <scope>NUCLEOTIDE SEQUENCE [LARGE SCALE GENOMIC DNA]</scope>
    <source>
        <strain evidence="2 3">DSM 22130</strain>
    </source>
</reference>
<dbReference type="Proteomes" id="UP000291933">
    <property type="component" value="Unassembled WGS sequence"/>
</dbReference>
<dbReference type="EMBL" id="SDMR01000005">
    <property type="protein sequence ID" value="TBT95366.1"/>
    <property type="molecule type" value="Genomic_DNA"/>
</dbReference>
<accession>A0A4Q9KLG9</accession>
<proteinExistence type="predicted"/>
<dbReference type="Gene3D" id="3.10.450.40">
    <property type="match status" value="1"/>
</dbReference>
<sequence>MADNRSFLGTGIAFPVRVGPHGGLSLSSAEQSITEAIWLVLSTAPGERVMNPEFGCGINTLVFAPNSAATHAEVAHHVHEALLRFEPRIEVLDVRVTSAGDLDNVLLISIDYRVRDNNTLNNLVYPFYVTEGFGRTGA</sequence>